<evidence type="ECO:0000313" key="1">
    <source>
        <dbReference type="EMBL" id="CAH1112703.1"/>
    </source>
</evidence>
<dbReference type="OrthoDB" id="6747067at2759"/>
<organism evidence="1 2">
    <name type="scientific">Psylliodes chrysocephalus</name>
    <dbReference type="NCBI Taxonomy" id="3402493"/>
    <lineage>
        <taxon>Eukaryota</taxon>
        <taxon>Metazoa</taxon>
        <taxon>Ecdysozoa</taxon>
        <taxon>Arthropoda</taxon>
        <taxon>Hexapoda</taxon>
        <taxon>Insecta</taxon>
        <taxon>Pterygota</taxon>
        <taxon>Neoptera</taxon>
        <taxon>Endopterygota</taxon>
        <taxon>Coleoptera</taxon>
        <taxon>Polyphaga</taxon>
        <taxon>Cucujiformia</taxon>
        <taxon>Chrysomeloidea</taxon>
        <taxon>Chrysomelidae</taxon>
        <taxon>Galerucinae</taxon>
        <taxon>Alticini</taxon>
        <taxon>Psylliodes</taxon>
    </lineage>
</organism>
<reference evidence="1" key="1">
    <citation type="submission" date="2022-01" db="EMBL/GenBank/DDBJ databases">
        <authorList>
            <person name="King R."/>
        </authorList>
    </citation>
    <scope>NUCLEOTIDE SEQUENCE</scope>
</reference>
<proteinExistence type="predicted"/>
<dbReference type="EMBL" id="OV651818">
    <property type="protein sequence ID" value="CAH1112703.1"/>
    <property type="molecule type" value="Genomic_DNA"/>
</dbReference>
<sequence length="104" mass="12175">MPLPKLTIGSACYCRKIWLYNLGIHDRTNKQGFMYLWTEDPAKRGADEVTSVLIKFLETKLDYDEHVIFTDNCPGQNKNWQMMAFWLQLVKEKKVLKNNTSLSC</sequence>
<protein>
    <submittedName>
        <fullName evidence="1">Uncharacterized protein</fullName>
    </submittedName>
</protein>
<name>A0A9P0GKQ9_9CUCU</name>
<evidence type="ECO:0000313" key="2">
    <source>
        <dbReference type="Proteomes" id="UP001153636"/>
    </source>
</evidence>
<dbReference type="AlphaFoldDB" id="A0A9P0GKQ9"/>
<accession>A0A9P0GKQ9</accession>
<gene>
    <name evidence="1" type="ORF">PSYICH_LOCUS12045</name>
</gene>
<keyword evidence="2" id="KW-1185">Reference proteome</keyword>
<dbReference type="Proteomes" id="UP001153636">
    <property type="component" value="Chromosome 6"/>
</dbReference>